<evidence type="ECO:0000313" key="3">
    <source>
        <dbReference type="Proteomes" id="UP000182740"/>
    </source>
</evidence>
<dbReference type="EMBL" id="FPJG01000006">
    <property type="protein sequence ID" value="SFW78364.1"/>
    <property type="molecule type" value="Genomic_DNA"/>
</dbReference>
<dbReference type="Proteomes" id="UP000182740">
    <property type="component" value="Unassembled WGS sequence"/>
</dbReference>
<dbReference type="GO" id="GO:0003989">
    <property type="term" value="F:acetyl-CoA carboxylase activity"/>
    <property type="evidence" value="ECO:0007669"/>
    <property type="project" value="InterPro"/>
</dbReference>
<dbReference type="Pfam" id="PF13822">
    <property type="entry name" value="ACC_epsilon"/>
    <property type="match status" value="1"/>
</dbReference>
<organism evidence="2 3">
    <name type="scientific">Amycolatopsis australiensis</name>
    <dbReference type="NCBI Taxonomy" id="546364"/>
    <lineage>
        <taxon>Bacteria</taxon>
        <taxon>Bacillati</taxon>
        <taxon>Actinomycetota</taxon>
        <taxon>Actinomycetes</taxon>
        <taxon>Pseudonocardiales</taxon>
        <taxon>Pseudonocardiaceae</taxon>
        <taxon>Amycolatopsis</taxon>
    </lineage>
</organism>
<accession>A0A1K1S2P0</accession>
<reference evidence="3" key="1">
    <citation type="submission" date="2016-11" db="EMBL/GenBank/DDBJ databases">
        <authorList>
            <person name="Varghese N."/>
            <person name="Submissions S."/>
        </authorList>
    </citation>
    <scope>NUCLEOTIDE SEQUENCE [LARGE SCALE GENOMIC DNA]</scope>
    <source>
        <strain evidence="3">DSM 44671</strain>
    </source>
</reference>
<dbReference type="AlphaFoldDB" id="A0A1K1S2P0"/>
<evidence type="ECO:0000256" key="1">
    <source>
        <dbReference type="SAM" id="MobiDB-lite"/>
    </source>
</evidence>
<dbReference type="GO" id="GO:0004658">
    <property type="term" value="F:propionyl-CoA carboxylase activity"/>
    <property type="evidence" value="ECO:0007669"/>
    <property type="project" value="InterPro"/>
</dbReference>
<dbReference type="RefSeq" id="WP_072478121.1">
    <property type="nucleotide sequence ID" value="NZ_FPJG01000006.1"/>
</dbReference>
<name>A0A1K1S2P0_9PSEU</name>
<proteinExistence type="predicted"/>
<dbReference type="STRING" id="546364.SAMN04489730_4506"/>
<dbReference type="InterPro" id="IPR032716">
    <property type="entry name" value="ACC_epsilon"/>
</dbReference>
<gene>
    <name evidence="2" type="ORF">SAMN04489730_4506</name>
</gene>
<sequence length="65" mass="6684">MTENARHGLDPEELAALVVALLCRAAQPPAAAAPPPGGAPKSGWRTPGMTSGFVVAHSWQTTTHP</sequence>
<protein>
    <submittedName>
        <fullName evidence="2">Acyl-CoA carboxylase epsilon subunit</fullName>
    </submittedName>
</protein>
<feature type="region of interest" description="Disordered" evidence="1">
    <location>
        <begin position="28"/>
        <end position="65"/>
    </location>
</feature>
<evidence type="ECO:0000313" key="2">
    <source>
        <dbReference type="EMBL" id="SFW78364.1"/>
    </source>
</evidence>
<keyword evidence="3" id="KW-1185">Reference proteome</keyword>